<feature type="compositionally biased region" description="Polar residues" evidence="1">
    <location>
        <begin position="70"/>
        <end position="82"/>
    </location>
</feature>
<accession>A0AAD4YVD1</accession>
<evidence type="ECO:0000313" key="2">
    <source>
        <dbReference type="EMBL" id="KAI5322810.1"/>
    </source>
</evidence>
<dbReference type="EMBL" id="JAJFAZ020000006">
    <property type="protein sequence ID" value="KAI5322810.1"/>
    <property type="molecule type" value="Genomic_DNA"/>
</dbReference>
<feature type="compositionally biased region" description="Acidic residues" evidence="1">
    <location>
        <begin position="120"/>
        <end position="134"/>
    </location>
</feature>
<reference evidence="2 3" key="1">
    <citation type="journal article" date="2022" name="G3 (Bethesda)">
        <title>Whole-genome sequence and methylome profiling of the almond [Prunus dulcis (Mill.) D.A. Webb] cultivar 'Nonpareil'.</title>
        <authorList>
            <person name="D'Amico-Willman K.M."/>
            <person name="Ouma W.Z."/>
            <person name="Meulia T."/>
            <person name="Sideli G.M."/>
            <person name="Gradziel T.M."/>
            <person name="Fresnedo-Ramirez J."/>
        </authorList>
    </citation>
    <scope>NUCLEOTIDE SEQUENCE [LARGE SCALE GENOMIC DNA]</scope>
    <source>
        <strain evidence="2">Clone GOH B32 T37-40</strain>
    </source>
</reference>
<name>A0AAD4YVD1_PRUDU</name>
<sequence>MEIGRTMNIEIDDIATQTETLDILIILVDYVHSDFPLVIVPPQSSQKPSSSRSSLVSFSAEGKSKVELQETAQQLISQASQMEDNDDTPSPRSQSSTSQPHQPSSQKTSQKDSTPKLQWADDEDSQDPYDLNSD</sequence>
<keyword evidence="3" id="KW-1185">Reference proteome</keyword>
<protein>
    <submittedName>
        <fullName evidence="2">Uncharacterized protein</fullName>
    </submittedName>
</protein>
<feature type="compositionally biased region" description="Low complexity" evidence="1">
    <location>
        <begin position="88"/>
        <end position="108"/>
    </location>
</feature>
<feature type="region of interest" description="Disordered" evidence="1">
    <location>
        <begin position="40"/>
        <end position="134"/>
    </location>
</feature>
<dbReference type="Proteomes" id="UP001054821">
    <property type="component" value="Chromosome 6"/>
</dbReference>
<organism evidence="2 3">
    <name type="scientific">Prunus dulcis</name>
    <name type="common">Almond</name>
    <name type="synonym">Amygdalus dulcis</name>
    <dbReference type="NCBI Taxonomy" id="3755"/>
    <lineage>
        <taxon>Eukaryota</taxon>
        <taxon>Viridiplantae</taxon>
        <taxon>Streptophyta</taxon>
        <taxon>Embryophyta</taxon>
        <taxon>Tracheophyta</taxon>
        <taxon>Spermatophyta</taxon>
        <taxon>Magnoliopsida</taxon>
        <taxon>eudicotyledons</taxon>
        <taxon>Gunneridae</taxon>
        <taxon>Pentapetalae</taxon>
        <taxon>rosids</taxon>
        <taxon>fabids</taxon>
        <taxon>Rosales</taxon>
        <taxon>Rosaceae</taxon>
        <taxon>Amygdaloideae</taxon>
        <taxon>Amygdaleae</taxon>
        <taxon>Prunus</taxon>
    </lineage>
</organism>
<feature type="compositionally biased region" description="Low complexity" evidence="1">
    <location>
        <begin position="44"/>
        <end position="59"/>
    </location>
</feature>
<dbReference type="AlphaFoldDB" id="A0AAD4YVD1"/>
<proteinExistence type="predicted"/>
<comment type="caution">
    <text evidence="2">The sequence shown here is derived from an EMBL/GenBank/DDBJ whole genome shotgun (WGS) entry which is preliminary data.</text>
</comment>
<gene>
    <name evidence="2" type="ORF">L3X38_031882</name>
</gene>
<evidence type="ECO:0000256" key="1">
    <source>
        <dbReference type="SAM" id="MobiDB-lite"/>
    </source>
</evidence>
<evidence type="ECO:0000313" key="3">
    <source>
        <dbReference type="Proteomes" id="UP001054821"/>
    </source>
</evidence>